<evidence type="ECO:0000313" key="1">
    <source>
        <dbReference type="EMBL" id="EAK1948606.1"/>
    </source>
</evidence>
<reference evidence="1" key="1">
    <citation type="submission" date="2018-05" db="EMBL/GenBank/DDBJ databases">
        <authorList>
            <consortium name="NARMS: The National Antimicrobial Resistance Monitoring System"/>
        </authorList>
    </citation>
    <scope>NUCLEOTIDE SEQUENCE</scope>
    <source>
        <strain evidence="1">FSIS1607372</strain>
    </source>
</reference>
<sequence length="177" mass="21742">MENINEYVLLSFSYVKINKNNYEIFSAKWKNWQEYLKIIKKKQFTPWNLCNLIVKKDFYLKQILLSFQNYNLIFAEDLFVFALLINEKIKSIEYVGYYYIVNDNSITNLDKVDEKLANYEKILKLIRNSKINLNVKKYYLYFLNILILDCKYRLHFINKYYYKIIKIGFYMKKKVKI</sequence>
<feature type="non-terminal residue" evidence="1">
    <location>
        <position position="177"/>
    </location>
</feature>
<accession>A0A5T0Q0C7</accession>
<dbReference type="EMBL" id="AACEEA010000061">
    <property type="protein sequence ID" value="EAK1948606.1"/>
    <property type="molecule type" value="Genomic_DNA"/>
</dbReference>
<organism evidence="1">
    <name type="scientific">Campylobacter jejuni</name>
    <dbReference type="NCBI Taxonomy" id="197"/>
    <lineage>
        <taxon>Bacteria</taxon>
        <taxon>Pseudomonadati</taxon>
        <taxon>Campylobacterota</taxon>
        <taxon>Epsilonproteobacteria</taxon>
        <taxon>Campylobacterales</taxon>
        <taxon>Campylobacteraceae</taxon>
        <taxon>Campylobacter</taxon>
    </lineage>
</organism>
<evidence type="ECO:0008006" key="2">
    <source>
        <dbReference type="Google" id="ProtNLM"/>
    </source>
</evidence>
<dbReference type="AlphaFoldDB" id="A0A5T0Q0C7"/>
<gene>
    <name evidence="1" type="ORF">BG735_08185</name>
</gene>
<name>A0A5T0Q0C7_CAMJU</name>
<comment type="caution">
    <text evidence="1">The sequence shown here is derived from an EMBL/GenBank/DDBJ whole genome shotgun (WGS) entry which is preliminary data.</text>
</comment>
<proteinExistence type="predicted"/>
<protein>
    <recommendedName>
        <fullName evidence="2">Glycosyltransferase family 2 protein</fullName>
    </recommendedName>
</protein>